<dbReference type="InterPro" id="IPR023343">
    <property type="entry name" value="Penicillin_amidase_dom1"/>
</dbReference>
<dbReference type="InterPro" id="IPR043147">
    <property type="entry name" value="Penicillin_amidase_A-knob"/>
</dbReference>
<feature type="binding site" evidence="6">
    <location>
        <position position="319"/>
    </location>
    <ligand>
        <name>Ca(2+)</name>
        <dbReference type="ChEBI" id="CHEBI:29108"/>
    </ligand>
</feature>
<dbReference type="GO" id="GO:0016811">
    <property type="term" value="F:hydrolase activity, acting on carbon-nitrogen (but not peptide) bonds, in linear amides"/>
    <property type="evidence" value="ECO:0007669"/>
    <property type="project" value="InterPro"/>
</dbReference>
<dbReference type="PANTHER" id="PTHR34218">
    <property type="entry name" value="PEPTIDASE S45 PENICILLIN AMIDASE"/>
    <property type="match status" value="1"/>
</dbReference>
<comment type="caution">
    <text evidence="7">The sequence shown here is derived from an EMBL/GenBank/DDBJ whole genome shotgun (WGS) entry which is preliminary data.</text>
</comment>
<dbReference type="GO" id="GO:0017000">
    <property type="term" value="P:antibiotic biosynthetic process"/>
    <property type="evidence" value="ECO:0007669"/>
    <property type="project" value="InterPro"/>
</dbReference>
<reference evidence="7 8" key="1">
    <citation type="submission" date="2019-10" db="EMBL/GenBank/DDBJ databases">
        <title>Lysobacter alkalisoli sp. nov., isolated from saline-alkaline soil.</title>
        <authorList>
            <person name="Sun J.-Q."/>
        </authorList>
    </citation>
    <scope>NUCLEOTIDE SEQUENCE [LARGE SCALE GENOMIC DNA]</scope>
    <source>
        <strain evidence="7 8">KCTC 42381</strain>
    </source>
</reference>
<dbReference type="CDD" id="cd03747">
    <property type="entry name" value="Ntn_PGA_like"/>
    <property type="match status" value="1"/>
</dbReference>
<evidence type="ECO:0000256" key="1">
    <source>
        <dbReference type="ARBA" id="ARBA00006586"/>
    </source>
</evidence>
<keyword evidence="6" id="KW-0479">Metal-binding</keyword>
<dbReference type="Proteomes" id="UP000320431">
    <property type="component" value="Unassembled WGS sequence"/>
</dbReference>
<dbReference type="PIRSF" id="PIRSF001227">
    <property type="entry name" value="Pen_acylase"/>
    <property type="match status" value="1"/>
</dbReference>
<dbReference type="Pfam" id="PF01804">
    <property type="entry name" value="Penicil_amidase"/>
    <property type="match status" value="1"/>
</dbReference>
<dbReference type="SUPFAM" id="SSF56235">
    <property type="entry name" value="N-terminal nucleophile aminohydrolases (Ntn hydrolases)"/>
    <property type="match status" value="1"/>
</dbReference>
<gene>
    <name evidence="7" type="ORF">FKV24_007810</name>
</gene>
<protein>
    <submittedName>
        <fullName evidence="7">Penicillin acylase family protein</fullName>
    </submittedName>
</protein>
<sequence>MFRRYPLVSRFLAFVAAPLLAVGIAAWMHGRDSLPSRDQSQIETGVQAPVGLRRDSHGVVRIQASKDRDAFFALGYAHAQDRLWQMELQRRIAHGQLSEIFGRDALQQDVWMRTLGLYRAAESSWDALDGESRDSLSAYAAGVNAYLSDNPVLPLEFTLFGVEPKPWSEIDSLAWAKVFALNLAGNMKNEVANWVAAQYLTPAQLADLQLPLPSERALADRDAPPGLANLQAQVEHRLRIGGRHVGSNAWAVAGTRMQSGRAALANDTHLGLQIPSLWYVASLKGDRLDVTGMTLVGLPVVIFGRNGRIAWGGTSTMADVQDLYLEQPNPQDPHEYARGTEWKRFETHTESIEVRADFPAALRGPAAPVSIQVRRTDVGPVISDVVGAIDQPVALKWTALEPGDTSYASFLRANYATDWDSFRNAFESFVGPALNLVYIDSRNNIGAIGVGRVPVRGGDDGRMPVPAWSGEFHWSGYVPFEQWPQQFNPPDGIIVTANDGPAGPDHDYFISADWAPPHRARRIRALLEASEGKLSLDDFRSMQGDTVDTGAAELLSQMRGVSAEGAKQEQVLAHLAQWDGNMRRDSVAATIFYVWARHLREELFRGSMNGYWNRPMQRQELSMLSENVSYRQLAKALTTSSTNWCDGAGSARCAEAMRRSLAAAIRELEKLRGGDVDEWRWGDVHQTVYRHLGFSDSGSLAALFERRIVNGGAPDTVNVANAQYRESEGYEQSFGPGFRQLIQFGESTEHRYMNSTGQSGNLLSPHYDDMVEPFRDVRLFSLPETADSDGWETRLVPERR</sequence>
<dbReference type="EMBL" id="VICD02000122">
    <property type="protein sequence ID" value="KAB8191692.1"/>
    <property type="molecule type" value="Genomic_DNA"/>
</dbReference>
<evidence type="ECO:0000256" key="6">
    <source>
        <dbReference type="PIRSR" id="PIRSR001227-2"/>
    </source>
</evidence>
<comment type="similarity">
    <text evidence="1">Belongs to the peptidase S45 family.</text>
</comment>
<proteinExistence type="inferred from homology"/>
<evidence type="ECO:0000313" key="8">
    <source>
        <dbReference type="Proteomes" id="UP000320431"/>
    </source>
</evidence>
<evidence type="ECO:0000256" key="4">
    <source>
        <dbReference type="ARBA" id="ARBA00038735"/>
    </source>
</evidence>
<keyword evidence="6" id="KW-0106">Calcium</keyword>
<organism evidence="7 8">
    <name type="scientific">Marilutibacter maris</name>
    <dbReference type="NCBI Taxonomy" id="1605891"/>
    <lineage>
        <taxon>Bacteria</taxon>
        <taxon>Pseudomonadati</taxon>
        <taxon>Pseudomonadota</taxon>
        <taxon>Gammaproteobacteria</taxon>
        <taxon>Lysobacterales</taxon>
        <taxon>Lysobacteraceae</taxon>
        <taxon>Marilutibacter</taxon>
    </lineage>
</organism>
<dbReference type="AlphaFoldDB" id="A0A508ARH6"/>
<dbReference type="InterPro" id="IPR029055">
    <property type="entry name" value="Ntn_hydrolases_N"/>
</dbReference>
<feature type="binding site" evidence="6">
    <location>
        <position position="322"/>
    </location>
    <ligand>
        <name>Ca(2+)</name>
        <dbReference type="ChEBI" id="CHEBI:29108"/>
    </ligand>
</feature>
<keyword evidence="2" id="KW-0378">Hydrolase</keyword>
<evidence type="ECO:0000256" key="5">
    <source>
        <dbReference type="PIRSR" id="PIRSR001227-1"/>
    </source>
</evidence>
<feature type="binding site" evidence="6">
    <location>
        <position position="190"/>
    </location>
    <ligand>
        <name>Ca(2+)</name>
        <dbReference type="ChEBI" id="CHEBI:29108"/>
    </ligand>
</feature>
<dbReference type="GO" id="GO:0046872">
    <property type="term" value="F:metal ion binding"/>
    <property type="evidence" value="ECO:0007669"/>
    <property type="project" value="UniProtKB-KW"/>
</dbReference>
<accession>A0A508ARH6</accession>
<feature type="active site" description="Nucleophile" evidence="5">
    <location>
        <position position="247"/>
    </location>
</feature>
<dbReference type="Gene3D" id="1.10.1400.10">
    <property type="match status" value="1"/>
</dbReference>
<dbReference type="Gene3D" id="1.10.439.10">
    <property type="entry name" value="Penicillin Amidohydrolase, domain 1"/>
    <property type="match status" value="1"/>
</dbReference>
<dbReference type="Gene3D" id="2.30.120.10">
    <property type="match status" value="1"/>
</dbReference>
<dbReference type="InterPro" id="IPR043146">
    <property type="entry name" value="Penicillin_amidase_N_B-knob"/>
</dbReference>
<dbReference type="Gene3D" id="3.60.20.10">
    <property type="entry name" value="Glutamine Phosphoribosylpyrophosphate, subunit 1, domain 1"/>
    <property type="match status" value="1"/>
</dbReference>
<name>A0A508ARH6_9GAMM</name>
<dbReference type="RefSeq" id="WP_141481978.1">
    <property type="nucleotide sequence ID" value="NZ_VICD02000122.1"/>
</dbReference>
<evidence type="ECO:0000313" key="7">
    <source>
        <dbReference type="EMBL" id="KAB8191692.1"/>
    </source>
</evidence>
<comment type="subunit">
    <text evidence="4">Heterodimer of an alpha subunit and a beta subunit processed from the same precursor.</text>
</comment>
<comment type="cofactor">
    <cofactor evidence="6">
        <name>Ca(2+)</name>
        <dbReference type="ChEBI" id="CHEBI:29108"/>
    </cofactor>
    <text evidence="6">Binds 1 Ca(2+) ion per dimer.</text>
</comment>
<dbReference type="PANTHER" id="PTHR34218:SF4">
    <property type="entry name" value="ACYL-HOMOSERINE LACTONE ACYLASE QUIP"/>
    <property type="match status" value="1"/>
</dbReference>
<evidence type="ECO:0000256" key="3">
    <source>
        <dbReference type="ARBA" id="ARBA00023145"/>
    </source>
</evidence>
<evidence type="ECO:0000256" key="2">
    <source>
        <dbReference type="ARBA" id="ARBA00022801"/>
    </source>
</evidence>
<dbReference type="InterPro" id="IPR002692">
    <property type="entry name" value="S45"/>
</dbReference>
<dbReference type="InterPro" id="IPR014395">
    <property type="entry name" value="Pen/GL7ACA/AHL_acylase"/>
</dbReference>
<keyword evidence="3" id="KW-0865">Zymogen</keyword>